<reference evidence="2" key="1">
    <citation type="submission" date="2021-03" db="EMBL/GenBank/DDBJ databases">
        <title>Draft genome sequence of rust myrtle Austropuccinia psidii MF-1, a brazilian biotype.</title>
        <authorList>
            <person name="Quecine M.C."/>
            <person name="Pachon D.M.R."/>
            <person name="Bonatelli M.L."/>
            <person name="Correr F.H."/>
            <person name="Franceschini L.M."/>
            <person name="Leite T.F."/>
            <person name="Margarido G.R.A."/>
            <person name="Almeida C.A."/>
            <person name="Ferrarezi J.A."/>
            <person name="Labate C.A."/>
        </authorList>
    </citation>
    <scope>NUCLEOTIDE SEQUENCE</scope>
    <source>
        <strain evidence="2">MF-1</strain>
    </source>
</reference>
<organism evidence="2 3">
    <name type="scientific">Austropuccinia psidii MF-1</name>
    <dbReference type="NCBI Taxonomy" id="1389203"/>
    <lineage>
        <taxon>Eukaryota</taxon>
        <taxon>Fungi</taxon>
        <taxon>Dikarya</taxon>
        <taxon>Basidiomycota</taxon>
        <taxon>Pucciniomycotina</taxon>
        <taxon>Pucciniomycetes</taxon>
        <taxon>Pucciniales</taxon>
        <taxon>Sphaerophragmiaceae</taxon>
        <taxon>Austropuccinia</taxon>
    </lineage>
</organism>
<protein>
    <submittedName>
        <fullName evidence="2">Uncharacterized protein</fullName>
    </submittedName>
</protein>
<proteinExistence type="predicted"/>
<dbReference type="AlphaFoldDB" id="A0A9Q3HUI5"/>
<evidence type="ECO:0000313" key="3">
    <source>
        <dbReference type="Proteomes" id="UP000765509"/>
    </source>
</evidence>
<dbReference type="EMBL" id="AVOT02026573">
    <property type="protein sequence ID" value="MBW0518351.1"/>
    <property type="molecule type" value="Genomic_DNA"/>
</dbReference>
<sequence>MLQASIGRSEQKRPGVGLRQTAAGASDSPCAVRPIHIHDLHGCPQLLADKPPDVNGAKERIPSVSAYRIPILALKAPQPTTAS</sequence>
<dbReference type="Proteomes" id="UP000765509">
    <property type="component" value="Unassembled WGS sequence"/>
</dbReference>
<gene>
    <name evidence="2" type="ORF">O181_058066</name>
</gene>
<feature type="region of interest" description="Disordered" evidence="1">
    <location>
        <begin position="1"/>
        <end position="27"/>
    </location>
</feature>
<evidence type="ECO:0000256" key="1">
    <source>
        <dbReference type="SAM" id="MobiDB-lite"/>
    </source>
</evidence>
<evidence type="ECO:0000313" key="2">
    <source>
        <dbReference type="EMBL" id="MBW0518351.1"/>
    </source>
</evidence>
<keyword evidence="3" id="KW-1185">Reference proteome</keyword>
<comment type="caution">
    <text evidence="2">The sequence shown here is derived from an EMBL/GenBank/DDBJ whole genome shotgun (WGS) entry which is preliminary data.</text>
</comment>
<accession>A0A9Q3HUI5</accession>
<name>A0A9Q3HUI5_9BASI</name>